<dbReference type="AlphaFoldDB" id="A0A2K3N6A9"/>
<dbReference type="InterPro" id="IPR004242">
    <property type="entry name" value="Transposase_21"/>
</dbReference>
<dbReference type="PANTHER" id="PTHR10775:SF193">
    <property type="entry name" value="DUF4216 DOMAIN-CONTAINING PROTEIN"/>
    <property type="match status" value="1"/>
</dbReference>
<dbReference type="InterPro" id="IPR025312">
    <property type="entry name" value="DUF4216"/>
</dbReference>
<reference evidence="4 5" key="1">
    <citation type="journal article" date="2014" name="Am. J. Bot.">
        <title>Genome assembly and annotation for red clover (Trifolium pratense; Fabaceae).</title>
        <authorList>
            <person name="Istvanek J."/>
            <person name="Jaros M."/>
            <person name="Krenek A."/>
            <person name="Repkova J."/>
        </authorList>
    </citation>
    <scope>NUCLEOTIDE SEQUENCE [LARGE SCALE GENOMIC DNA]</scope>
    <source>
        <strain evidence="5">cv. Tatra</strain>
        <tissue evidence="4">Young leaves</tissue>
    </source>
</reference>
<organism evidence="4 5">
    <name type="scientific">Trifolium pratense</name>
    <name type="common">Red clover</name>
    <dbReference type="NCBI Taxonomy" id="57577"/>
    <lineage>
        <taxon>Eukaryota</taxon>
        <taxon>Viridiplantae</taxon>
        <taxon>Streptophyta</taxon>
        <taxon>Embryophyta</taxon>
        <taxon>Tracheophyta</taxon>
        <taxon>Spermatophyta</taxon>
        <taxon>Magnoliopsida</taxon>
        <taxon>eudicotyledons</taxon>
        <taxon>Gunneridae</taxon>
        <taxon>Pentapetalae</taxon>
        <taxon>rosids</taxon>
        <taxon>fabids</taxon>
        <taxon>Fabales</taxon>
        <taxon>Fabaceae</taxon>
        <taxon>Papilionoideae</taxon>
        <taxon>50 kb inversion clade</taxon>
        <taxon>NPAAA clade</taxon>
        <taxon>Hologalegina</taxon>
        <taxon>IRL clade</taxon>
        <taxon>Trifolieae</taxon>
        <taxon>Trifolium</taxon>
    </lineage>
</organism>
<feature type="domain" description="Transposase-associated" evidence="3">
    <location>
        <begin position="7"/>
        <end position="87"/>
    </location>
</feature>
<gene>
    <name evidence="4" type="ORF">L195_g021818</name>
</gene>
<dbReference type="InterPro" id="IPR025452">
    <property type="entry name" value="DUF4218"/>
</dbReference>
<dbReference type="Proteomes" id="UP000236291">
    <property type="component" value="Unassembled WGS sequence"/>
</dbReference>
<dbReference type="PANTHER" id="PTHR10775">
    <property type="entry name" value="OS08G0208400 PROTEIN"/>
    <property type="match status" value="1"/>
</dbReference>
<evidence type="ECO:0008006" key="6">
    <source>
        <dbReference type="Google" id="ProtNLM"/>
    </source>
</evidence>
<evidence type="ECO:0000259" key="1">
    <source>
        <dbReference type="Pfam" id="PF13952"/>
    </source>
</evidence>
<dbReference type="Pfam" id="PF13963">
    <property type="entry name" value="Transpos_assoc"/>
    <property type="match status" value="1"/>
</dbReference>
<feature type="domain" description="DUF4218" evidence="2">
    <location>
        <begin position="704"/>
        <end position="816"/>
    </location>
</feature>
<sequence>MEVPENRKWINNRVDSHKNITEEFEIRVDEFIKFALEQDVNNIGRGDIRCPCKKCKCLKFESPITVKTHLCRKGFMIDYYHWTNHGEDIPPIPPVVVNHSYYGSSGQREMFDNYEKLVMDAAGPDIGNYLEQEGQDEGDTMEEEPNEEAQKFFEMLKAARSPLWDGCDKYSLLSASLTALSLKADYGLSEGCFNGWMQFMGNALPNNNCMPTNFYQARKSISELGLASLKIECCVKGCMLYYKENDALQSCKICGEQRYMHVRRRGKDKLVPQKHMWYFPLVPRLQRLYSSMQTAREMRWHHREKPSENGSLSHPSDAEAWKHFDKTWPDFARDPRNVRLGLCSDGFAPFDKTGRVYSCWPVIVTPYNLPPWMCMRREFMFLTIIIPGPSNPKRNIDVYLRPLIDELKMLWEDGVITYDVSLKQNFLMKAVVMWTINDFPAYGMLSGWMTMGKLACPICMKHSKAFNLKYSKKNTWFDCHRQFLPHNHPYRRNKTAFTKDRVETSAPPRRLSGQEVWEKVRNLPSAEESKECKPPGYGVKHHWTKRSIFWELPYWKTHLLPHNLDVMHIERNVFLNILFTVMDTKGKTKDTYKSRKDIEKYCKRRELQLQPGMNGNFVKPKAQYTLTKQQRTAVCEWVKNLKLPDGYVSNLSRCVDLKEAKLFGMKSHDCHVFMQRLLPLAFKALPKPILNSLTEFSQFFREITSSLLREDKLRNLEENIPIIMCKLEQIFPPSFFDSMEHLPVHLAYEARVGGPVQYRWMYPFERFIRTLKKKVTNQAYVEGSICKAYLLEEMSTFASYYYPPEFSSRRTRVPRNDDGGEYFSVNPPLSIFNYPGRPFGKYSTSTLDDREMKAAHLYILLNCPEVRDSRNGIEDVLLRSLAWGPIRNVIKWSSYVINGYKFVTKSQNEGMSTTNHNVCVRGGQLDSLENDYYGVLIDIVELEYTGHPTKKVVLFQCDWFDPSPQGTKMDNYGNVEIKKSRRYKNYDPFILAQQADQVYFTSFPEGQQGWLGVIKTKAR</sequence>
<feature type="non-terminal residue" evidence="4">
    <location>
        <position position="1019"/>
    </location>
</feature>
<dbReference type="InterPro" id="IPR029480">
    <property type="entry name" value="Transpos_assoc"/>
</dbReference>
<evidence type="ECO:0000313" key="4">
    <source>
        <dbReference type="EMBL" id="PNX98568.1"/>
    </source>
</evidence>
<dbReference type="Pfam" id="PF02992">
    <property type="entry name" value="Transposase_21"/>
    <property type="match status" value="1"/>
</dbReference>
<dbReference type="Pfam" id="PF13960">
    <property type="entry name" value="DUF4218"/>
    <property type="match status" value="1"/>
</dbReference>
<protein>
    <recommendedName>
        <fullName evidence="6">Transposase-associated domain-containing protein</fullName>
    </recommendedName>
</protein>
<evidence type="ECO:0000259" key="3">
    <source>
        <dbReference type="Pfam" id="PF13963"/>
    </source>
</evidence>
<name>A0A2K3N6A9_TRIPR</name>
<reference evidence="4 5" key="2">
    <citation type="journal article" date="2017" name="Front. Plant Sci.">
        <title>Gene Classification and Mining of Molecular Markers Useful in Red Clover (Trifolium pratense) Breeding.</title>
        <authorList>
            <person name="Istvanek J."/>
            <person name="Dluhosova J."/>
            <person name="Dluhos P."/>
            <person name="Patkova L."/>
            <person name="Nedelnik J."/>
            <person name="Repkova J."/>
        </authorList>
    </citation>
    <scope>NUCLEOTIDE SEQUENCE [LARGE SCALE GENOMIC DNA]</scope>
    <source>
        <strain evidence="5">cv. Tatra</strain>
        <tissue evidence="4">Young leaves</tissue>
    </source>
</reference>
<evidence type="ECO:0000259" key="2">
    <source>
        <dbReference type="Pfam" id="PF13960"/>
    </source>
</evidence>
<evidence type="ECO:0000313" key="5">
    <source>
        <dbReference type="Proteomes" id="UP000236291"/>
    </source>
</evidence>
<accession>A0A2K3N6A9</accession>
<proteinExistence type="predicted"/>
<comment type="caution">
    <text evidence="4">The sequence shown here is derived from an EMBL/GenBank/DDBJ whole genome shotgun (WGS) entry which is preliminary data.</text>
</comment>
<feature type="domain" description="DUF4216" evidence="1">
    <location>
        <begin position="940"/>
        <end position="1011"/>
    </location>
</feature>
<dbReference type="EMBL" id="ASHM01016790">
    <property type="protein sequence ID" value="PNX98568.1"/>
    <property type="molecule type" value="Genomic_DNA"/>
</dbReference>
<dbReference type="Pfam" id="PF13952">
    <property type="entry name" value="DUF4216"/>
    <property type="match status" value="1"/>
</dbReference>